<sequence length="55" mass="5905">MSQKSPLPLEILNQGLPSRKVTTLTTDLSGPAVQGFEPGTVHLGEKTVLTTELSW</sequence>
<accession>A0A0B7BG14</accession>
<organism evidence="1">
    <name type="scientific">Arion vulgaris</name>
    <dbReference type="NCBI Taxonomy" id="1028688"/>
    <lineage>
        <taxon>Eukaryota</taxon>
        <taxon>Metazoa</taxon>
        <taxon>Spiralia</taxon>
        <taxon>Lophotrochozoa</taxon>
        <taxon>Mollusca</taxon>
        <taxon>Gastropoda</taxon>
        <taxon>Heterobranchia</taxon>
        <taxon>Euthyneura</taxon>
        <taxon>Panpulmonata</taxon>
        <taxon>Eupulmonata</taxon>
        <taxon>Stylommatophora</taxon>
        <taxon>Helicina</taxon>
        <taxon>Arionoidea</taxon>
        <taxon>Arionidae</taxon>
        <taxon>Arion</taxon>
    </lineage>
</organism>
<protein>
    <submittedName>
        <fullName evidence="1">Uncharacterized protein</fullName>
    </submittedName>
</protein>
<reference evidence="1" key="1">
    <citation type="submission" date="2014-12" db="EMBL/GenBank/DDBJ databases">
        <title>Insight into the proteome of Arion vulgaris.</title>
        <authorList>
            <person name="Aradska J."/>
            <person name="Bulat T."/>
            <person name="Smidak R."/>
            <person name="Sarate P."/>
            <person name="Gangsoo J."/>
            <person name="Sialana F."/>
            <person name="Bilban M."/>
            <person name="Lubec G."/>
        </authorList>
    </citation>
    <scope>NUCLEOTIDE SEQUENCE</scope>
    <source>
        <tissue evidence="1">Skin</tissue>
    </source>
</reference>
<dbReference type="EMBL" id="HACG01044230">
    <property type="protein sequence ID" value="CEK91095.1"/>
    <property type="molecule type" value="Transcribed_RNA"/>
</dbReference>
<proteinExistence type="predicted"/>
<dbReference type="AlphaFoldDB" id="A0A0B7BG14"/>
<evidence type="ECO:0000313" key="1">
    <source>
        <dbReference type="EMBL" id="CEK91095.1"/>
    </source>
</evidence>
<feature type="non-terminal residue" evidence="1">
    <location>
        <position position="55"/>
    </location>
</feature>
<name>A0A0B7BG14_9EUPU</name>
<gene>
    <name evidence="1" type="primary">ORF180981</name>
</gene>